<dbReference type="EMBL" id="JARVKM010000005">
    <property type="protein sequence ID" value="KAK9780906.1"/>
    <property type="molecule type" value="Genomic_DNA"/>
</dbReference>
<name>A0ABR2Y4D4_9PEZI</name>
<dbReference type="PRINTS" id="PR00792">
    <property type="entry name" value="PEPSIN"/>
</dbReference>
<comment type="caution">
    <text evidence="4">The sequence shown here is derived from an EMBL/GenBank/DDBJ whole genome shotgun (WGS) entry which is preliminary data.</text>
</comment>
<feature type="domain" description="Peptidase A1" evidence="3">
    <location>
        <begin position="1"/>
        <end position="240"/>
    </location>
</feature>
<evidence type="ECO:0000256" key="2">
    <source>
        <dbReference type="SAM" id="Phobius"/>
    </source>
</evidence>
<dbReference type="InterPro" id="IPR001461">
    <property type="entry name" value="Aspartic_peptidase_A1"/>
</dbReference>
<keyword evidence="2" id="KW-0812">Transmembrane</keyword>
<accession>A0ABR2Y4D4</accession>
<evidence type="ECO:0000313" key="4">
    <source>
        <dbReference type="EMBL" id="KAK9780906.1"/>
    </source>
</evidence>
<evidence type="ECO:0000259" key="3">
    <source>
        <dbReference type="PROSITE" id="PS51767"/>
    </source>
</evidence>
<dbReference type="PROSITE" id="PS51767">
    <property type="entry name" value="PEPTIDASE_A1"/>
    <property type="match status" value="1"/>
</dbReference>
<dbReference type="Pfam" id="PF00026">
    <property type="entry name" value="Asp"/>
    <property type="match status" value="1"/>
</dbReference>
<evidence type="ECO:0000313" key="5">
    <source>
        <dbReference type="Proteomes" id="UP001465668"/>
    </source>
</evidence>
<dbReference type="PANTHER" id="PTHR47966:SF65">
    <property type="entry name" value="ASPARTIC-TYPE ENDOPEPTIDASE"/>
    <property type="match status" value="1"/>
</dbReference>
<dbReference type="Proteomes" id="UP001465668">
    <property type="component" value="Unassembled WGS sequence"/>
</dbReference>
<dbReference type="Gene3D" id="2.40.70.10">
    <property type="entry name" value="Acid Proteases"/>
    <property type="match status" value="1"/>
</dbReference>
<dbReference type="InterPro" id="IPR033121">
    <property type="entry name" value="PEPTIDASE_A1"/>
</dbReference>
<protein>
    <submittedName>
        <fullName evidence="4">Peptidase A1 domain-containing protein</fullName>
    </submittedName>
</protein>
<reference evidence="4 5" key="1">
    <citation type="submission" date="2024-02" db="EMBL/GenBank/DDBJ databases">
        <title>First draft genome assembly of two strains of Seiridium cardinale.</title>
        <authorList>
            <person name="Emiliani G."/>
            <person name="Scali E."/>
        </authorList>
    </citation>
    <scope>NUCLEOTIDE SEQUENCE [LARGE SCALE GENOMIC DNA]</scope>
    <source>
        <strain evidence="4 5">BM-138-000479</strain>
    </source>
</reference>
<keyword evidence="2" id="KW-1133">Transmembrane helix</keyword>
<proteinExistence type="inferred from homology"/>
<evidence type="ECO:0000256" key="1">
    <source>
        <dbReference type="ARBA" id="ARBA00007447"/>
    </source>
</evidence>
<gene>
    <name evidence="4" type="ORF">SCAR479_02092</name>
</gene>
<sequence>MSVAGRMKRSWYHERANIACRMLGLISGILGLGPYLTGFAINQSYPRVLDNMFKQGLVNSRAYGLHLGDSDDATGSLTFGGLDRGKFIGALQGVPILRSRDNRARLTVDYDLLSLSLPSNGTKKYIINDTNVLLDSGTTFINLEPNLAEPICEELGATVDNSTGYPIVDCSVRNWTGGLTFTFGSKLITISYHCLIFAADGLCAVGIQALPSGEQQILGVPFLRATYAIFDFDDLNRHLAQAGNCTSELMIIEPGNGYFNTTGSCSGDTTPTSSTPAGSTPTASLGTKPVESYWGLTACLLFINAVLLGAI</sequence>
<dbReference type="InterPro" id="IPR021109">
    <property type="entry name" value="Peptidase_aspartic_dom_sf"/>
</dbReference>
<organism evidence="4 5">
    <name type="scientific">Seiridium cardinale</name>
    <dbReference type="NCBI Taxonomy" id="138064"/>
    <lineage>
        <taxon>Eukaryota</taxon>
        <taxon>Fungi</taxon>
        <taxon>Dikarya</taxon>
        <taxon>Ascomycota</taxon>
        <taxon>Pezizomycotina</taxon>
        <taxon>Sordariomycetes</taxon>
        <taxon>Xylariomycetidae</taxon>
        <taxon>Amphisphaeriales</taxon>
        <taxon>Sporocadaceae</taxon>
        <taxon>Seiridium</taxon>
    </lineage>
</organism>
<feature type="transmembrane region" description="Helical" evidence="2">
    <location>
        <begin position="21"/>
        <end position="41"/>
    </location>
</feature>
<dbReference type="PANTHER" id="PTHR47966">
    <property type="entry name" value="BETA-SITE APP-CLEAVING ENZYME, ISOFORM A-RELATED"/>
    <property type="match status" value="1"/>
</dbReference>
<comment type="similarity">
    <text evidence="1">Belongs to the peptidase A1 family.</text>
</comment>
<keyword evidence="2" id="KW-0472">Membrane</keyword>
<dbReference type="SUPFAM" id="SSF50630">
    <property type="entry name" value="Acid proteases"/>
    <property type="match status" value="1"/>
</dbReference>
<keyword evidence="5" id="KW-1185">Reference proteome</keyword>